<dbReference type="InterPro" id="IPR016035">
    <property type="entry name" value="Acyl_Trfase/lysoPLipase"/>
</dbReference>
<feature type="repeat" description="ANK" evidence="6">
    <location>
        <begin position="237"/>
        <end position="269"/>
    </location>
</feature>
<feature type="repeat" description="ANK" evidence="6">
    <location>
        <begin position="384"/>
        <end position="416"/>
    </location>
</feature>
<dbReference type="EC" id="3.1.1.4" evidence="1"/>
<dbReference type="SUPFAM" id="SSF52151">
    <property type="entry name" value="FabD/lysophospholipase-like"/>
    <property type="match status" value="1"/>
</dbReference>
<dbReference type="SUPFAM" id="SSF48403">
    <property type="entry name" value="Ankyrin repeat"/>
    <property type="match status" value="1"/>
</dbReference>
<comment type="caution">
    <text evidence="7">Lacks conserved residue(s) required for the propagation of feature annotation.</text>
</comment>
<evidence type="ECO:0000256" key="1">
    <source>
        <dbReference type="ARBA" id="ARBA00013278"/>
    </source>
</evidence>
<evidence type="ECO:0000256" key="2">
    <source>
        <dbReference type="ARBA" id="ARBA00022737"/>
    </source>
</evidence>
<keyword evidence="2" id="KW-0677">Repeat</keyword>
<evidence type="ECO:0000256" key="6">
    <source>
        <dbReference type="PROSITE-ProRule" id="PRU00023"/>
    </source>
</evidence>
<evidence type="ECO:0000256" key="7">
    <source>
        <dbReference type="PROSITE-ProRule" id="PRU01161"/>
    </source>
</evidence>
<evidence type="ECO:0000313" key="9">
    <source>
        <dbReference type="EMBL" id="MBF5058585.1"/>
    </source>
</evidence>
<dbReference type="SMART" id="SM00248">
    <property type="entry name" value="ANK"/>
    <property type="match status" value="7"/>
</dbReference>
<reference evidence="9 10" key="1">
    <citation type="submission" date="2020-01" db="EMBL/GenBank/DDBJ databases">
        <title>Draft genome sequence of Cand. Neptunochlamydia vexilliferae K9.</title>
        <authorList>
            <person name="Schulz F."/>
            <person name="Koestlbacher S."/>
            <person name="Wascher F."/>
            <person name="Pizzetti I."/>
            <person name="Horn M."/>
        </authorList>
    </citation>
    <scope>NUCLEOTIDE SEQUENCE [LARGE SCALE GENOMIC DNA]</scope>
    <source>
        <strain evidence="9 10">K9</strain>
    </source>
</reference>
<dbReference type="InterPro" id="IPR002110">
    <property type="entry name" value="Ankyrin_rpt"/>
</dbReference>
<gene>
    <name evidence="9" type="ORF">NEPTK9_000082</name>
</gene>
<protein>
    <recommendedName>
        <fullName evidence="1">phospholipase A2</fullName>
        <ecNumber evidence="1">3.1.1.4</ecNumber>
    </recommendedName>
</protein>
<dbReference type="Pfam" id="PF12796">
    <property type="entry name" value="Ank_2"/>
    <property type="match status" value="2"/>
</dbReference>
<dbReference type="Pfam" id="PF01734">
    <property type="entry name" value="Patatin"/>
    <property type="match status" value="1"/>
</dbReference>
<evidence type="ECO:0000256" key="5">
    <source>
        <dbReference type="ARBA" id="ARBA00023422"/>
    </source>
</evidence>
<dbReference type="InterPro" id="IPR002641">
    <property type="entry name" value="PNPLA_dom"/>
</dbReference>
<keyword evidence="4" id="KW-0443">Lipid metabolism</keyword>
<name>A0ABS0AZ26_9BACT</name>
<keyword evidence="3 6" id="KW-0040">ANK repeat</keyword>
<evidence type="ECO:0000256" key="3">
    <source>
        <dbReference type="ARBA" id="ARBA00023043"/>
    </source>
</evidence>
<evidence type="ECO:0000313" key="10">
    <source>
        <dbReference type="Proteomes" id="UP001194714"/>
    </source>
</evidence>
<dbReference type="InterPro" id="IPR036770">
    <property type="entry name" value="Ankyrin_rpt-contain_sf"/>
</dbReference>
<comment type="catalytic activity">
    <reaction evidence="5">
        <text>a 1,2-diacyl-sn-glycero-3-phosphocholine + H2O = a 1-acyl-sn-glycero-3-phosphocholine + a fatty acid + H(+)</text>
        <dbReference type="Rhea" id="RHEA:15801"/>
        <dbReference type="ChEBI" id="CHEBI:15377"/>
        <dbReference type="ChEBI" id="CHEBI:15378"/>
        <dbReference type="ChEBI" id="CHEBI:28868"/>
        <dbReference type="ChEBI" id="CHEBI:57643"/>
        <dbReference type="ChEBI" id="CHEBI:58168"/>
        <dbReference type="EC" id="3.1.1.4"/>
    </reaction>
    <physiologicalReaction direction="left-to-right" evidence="5">
        <dbReference type="Rhea" id="RHEA:15802"/>
    </physiologicalReaction>
</comment>
<dbReference type="PROSITE" id="PS50088">
    <property type="entry name" value="ANK_REPEAT"/>
    <property type="match status" value="3"/>
</dbReference>
<keyword evidence="10" id="KW-1185">Reference proteome</keyword>
<dbReference type="PROSITE" id="PS50297">
    <property type="entry name" value="ANK_REP_REGION"/>
    <property type="match status" value="2"/>
</dbReference>
<dbReference type="EMBL" id="JAAEJV010000001">
    <property type="protein sequence ID" value="MBF5058585.1"/>
    <property type="molecule type" value="Genomic_DNA"/>
</dbReference>
<accession>A0ABS0AZ26</accession>
<feature type="repeat" description="ANK" evidence="6">
    <location>
        <begin position="351"/>
        <end position="383"/>
    </location>
</feature>
<comment type="caution">
    <text evidence="9">The sequence shown here is derived from an EMBL/GenBank/DDBJ whole genome shotgun (WGS) entry which is preliminary data.</text>
</comment>
<evidence type="ECO:0000256" key="4">
    <source>
        <dbReference type="ARBA" id="ARBA00023098"/>
    </source>
</evidence>
<dbReference type="RefSeq" id="WP_194846856.1">
    <property type="nucleotide sequence ID" value="NZ_JAAEJV010000001.1"/>
</dbReference>
<dbReference type="Gene3D" id="3.40.1090.10">
    <property type="entry name" value="Cytosolic phospholipase A2 catalytic domain"/>
    <property type="match status" value="1"/>
</dbReference>
<feature type="short sequence motif" description="GXSXG" evidence="7">
    <location>
        <begin position="498"/>
        <end position="502"/>
    </location>
</feature>
<dbReference type="PROSITE" id="PS51635">
    <property type="entry name" value="PNPLA"/>
    <property type="match status" value="1"/>
</dbReference>
<dbReference type="PANTHER" id="PTHR24198">
    <property type="entry name" value="ANKYRIN REPEAT AND PROTEIN KINASE DOMAIN-CONTAINING PROTEIN"/>
    <property type="match status" value="1"/>
</dbReference>
<proteinExistence type="predicted"/>
<dbReference type="Gene3D" id="1.25.40.20">
    <property type="entry name" value="Ankyrin repeat-containing domain"/>
    <property type="match status" value="1"/>
</dbReference>
<evidence type="ECO:0000259" key="8">
    <source>
        <dbReference type="PROSITE" id="PS51635"/>
    </source>
</evidence>
<dbReference type="Proteomes" id="UP001194714">
    <property type="component" value="Unassembled WGS sequence"/>
</dbReference>
<sequence length="588" mass="65323">MSIVSSSNQKFSTSLVVSHLNTTLAGCSDQRLFQNIKGEVIVVPKPPAYVIGEKVVRPAVETIYNFGVRCFQSINAVVSFPGKILSEVSDLATFPPMVGAYELEDADGDAIVYVNVDTNHFLEEIADVLNVKDRVDLAGSCFEAVLESSRKKEWSRLEHILEEIEHLERDLKRSLLTELIDRGEFEVAKEMIDRLHLDFHSQDAQNRTALHAAVELNHLLLTKKLFGHIPVDAKERHQLTPLHVAAQLGHIKIIETLLRQGGNLNALGSWQLDQDAISITPLGAAVINGRTSVIDFLFSKKSLTLGLETRCGEIGNILHLAIHFRQSKVLEELITKHYDQTRGLIESKNPQGYTPFMLAAFLGEKKILKALHSKGVNLETKDPNGWTAFHLAVENRQWETIKVLSDLRCDINAIDLQNRRPLDLVSSSGNRIEKRVRTLISSLMRKIPIENDLPPDFAVYPPENLVFGAGGSKAIAYIGALETLDKEKKLTNLKRVAGTSFGAITSTLVALNYNVAEIKEILIKTDLTEFLDHPLSNKKIKEAISSSSFGEIVSFLQNAYSMISDAIDSPKEFATNALKTLWHTPGLC</sequence>
<organism evidence="9 10">
    <name type="scientific">Candidatus Neptunichlamydia vexilliferae</name>
    <dbReference type="NCBI Taxonomy" id="1651774"/>
    <lineage>
        <taxon>Bacteria</taxon>
        <taxon>Pseudomonadati</taxon>
        <taxon>Chlamydiota</taxon>
        <taxon>Chlamydiia</taxon>
        <taxon>Parachlamydiales</taxon>
        <taxon>Simkaniaceae</taxon>
        <taxon>Candidatus Neptunichlamydia</taxon>
    </lineage>
</organism>
<dbReference type="PANTHER" id="PTHR24198:SF165">
    <property type="entry name" value="ANKYRIN REPEAT-CONTAINING PROTEIN-RELATED"/>
    <property type="match status" value="1"/>
</dbReference>
<feature type="domain" description="PNPLA" evidence="8">
    <location>
        <begin position="465"/>
        <end position="588"/>
    </location>
</feature>